<dbReference type="Proteomes" id="UP000052257">
    <property type="component" value="Unassembled WGS sequence"/>
</dbReference>
<keyword evidence="3" id="KW-1185">Reference proteome</keyword>
<reference evidence="3 4" key="1">
    <citation type="submission" date="2015-11" db="EMBL/GenBank/DDBJ databases">
        <authorList>
            <consortium name="Pathogen Informatics"/>
        </authorList>
    </citation>
    <scope>NUCLEOTIDE SEQUENCE [LARGE SCALE GENOMIC DNA]</scope>
    <source>
        <strain evidence="1 3">006A-0059</strain>
        <strain evidence="2 4">006A-0191</strain>
    </source>
</reference>
<organism evidence="1 3">
    <name type="scientific">Campylobacter hyointestinalis subsp. hyointestinalis</name>
    <dbReference type="NCBI Taxonomy" id="91352"/>
    <lineage>
        <taxon>Bacteria</taxon>
        <taxon>Pseudomonadati</taxon>
        <taxon>Campylobacterota</taxon>
        <taxon>Epsilonproteobacteria</taxon>
        <taxon>Campylobacterales</taxon>
        <taxon>Campylobacteraceae</taxon>
        <taxon>Campylobacter</taxon>
    </lineage>
</organism>
<dbReference type="Proteomes" id="UP000052237">
    <property type="component" value="Unassembled WGS sequence"/>
</dbReference>
<evidence type="ECO:0000313" key="1">
    <source>
        <dbReference type="EMBL" id="CUU86252.1"/>
    </source>
</evidence>
<evidence type="ECO:0000313" key="2">
    <source>
        <dbReference type="EMBL" id="CUU87239.1"/>
    </source>
</evidence>
<comment type="caution">
    <text evidence="1">The sequence shown here is derived from an EMBL/GenBank/DDBJ whole genome shotgun (WGS) entry which is preliminary data.</text>
</comment>
<accession>A0A9W5AVZ1</accession>
<evidence type="ECO:0000313" key="3">
    <source>
        <dbReference type="Proteomes" id="UP000052237"/>
    </source>
</evidence>
<gene>
    <name evidence="1" type="ORF">ERS686654_01663</name>
    <name evidence="2" type="ORF">ERS739220_01780</name>
</gene>
<dbReference type="EMBL" id="FAUW01000004">
    <property type="protein sequence ID" value="CUU87239.1"/>
    <property type="molecule type" value="Genomic_DNA"/>
</dbReference>
<dbReference type="AlphaFoldDB" id="A0A0S4S8T9"/>
<proteinExistence type="predicted"/>
<protein>
    <submittedName>
        <fullName evidence="1">Uncharacterized protein</fullName>
    </submittedName>
</protein>
<sequence>MVADRPLYKSLDILNKYKNELTKEQFDSISSIIYGFAIDENIYLNEQDIIDTIKGYKHREMAHKIIAV</sequence>
<accession>A0A0S4S8T9</accession>
<dbReference type="EMBL" id="FAVB01000004">
    <property type="protein sequence ID" value="CUU86252.1"/>
    <property type="molecule type" value="Genomic_DNA"/>
</dbReference>
<evidence type="ECO:0000313" key="4">
    <source>
        <dbReference type="Proteomes" id="UP000052257"/>
    </source>
</evidence>
<name>A0A0S4S8T9_CAMHY</name>
<dbReference type="RefSeq" id="WP_081046484.1">
    <property type="nucleotide sequence ID" value="NZ_FAUT01000001.1"/>
</dbReference>